<dbReference type="RefSeq" id="WP_119667212.1">
    <property type="nucleotide sequence ID" value="NZ_QXED01000002.1"/>
</dbReference>
<dbReference type="InterPro" id="IPR024078">
    <property type="entry name" value="LmbE-like_dom_sf"/>
</dbReference>
<dbReference type="Pfam" id="PF02585">
    <property type="entry name" value="PIG-L"/>
    <property type="match status" value="1"/>
</dbReference>
<proteinExistence type="predicted"/>
<dbReference type="InterPro" id="IPR023842">
    <property type="entry name" value="Bacillithiol_biosynth_BshB1"/>
</dbReference>
<dbReference type="SUPFAM" id="SSF102588">
    <property type="entry name" value="LmbE-like"/>
    <property type="match status" value="1"/>
</dbReference>
<evidence type="ECO:0000313" key="2">
    <source>
        <dbReference type="Proteomes" id="UP000283523"/>
    </source>
</evidence>
<dbReference type="InterPro" id="IPR003737">
    <property type="entry name" value="GlcNAc_PI_deacetylase-related"/>
</dbReference>
<dbReference type="PANTHER" id="PTHR12993:SF30">
    <property type="entry name" value="N-ACETYL-ALPHA-D-GLUCOSAMINYL L-MALATE DEACETYLASE 1"/>
    <property type="match status" value="1"/>
</dbReference>
<dbReference type="EMBL" id="QXED01000002">
    <property type="protein sequence ID" value="RIV25328.1"/>
    <property type="molecule type" value="Genomic_DNA"/>
</dbReference>
<dbReference type="AlphaFoldDB" id="A0A418MEV3"/>
<keyword evidence="2" id="KW-1185">Reference proteome</keyword>
<comment type="caution">
    <text evidence="1">The sequence shown here is derived from an EMBL/GenBank/DDBJ whole genome shotgun (WGS) entry which is preliminary data.</text>
</comment>
<protein>
    <submittedName>
        <fullName evidence="1">Bacillithiol biosynthesis deacetylase BshB1</fullName>
    </submittedName>
</protein>
<dbReference type="PANTHER" id="PTHR12993">
    <property type="entry name" value="N-ACETYLGLUCOSAMINYL-PHOSPHATIDYLINOSITOL DE-N-ACETYLASE-RELATED"/>
    <property type="match status" value="1"/>
</dbReference>
<dbReference type="GO" id="GO:0016811">
    <property type="term" value="F:hydrolase activity, acting on carbon-nitrogen (but not peptide) bonds, in linear amides"/>
    <property type="evidence" value="ECO:0007669"/>
    <property type="project" value="TreeGrafter"/>
</dbReference>
<dbReference type="OrthoDB" id="9778719at2"/>
<dbReference type="Gene3D" id="3.40.50.10320">
    <property type="entry name" value="LmbE-like"/>
    <property type="match status" value="1"/>
</dbReference>
<accession>A0A418MEV3</accession>
<dbReference type="GO" id="GO:0071793">
    <property type="term" value="P:bacillithiol biosynthetic process"/>
    <property type="evidence" value="ECO:0007669"/>
    <property type="project" value="InterPro"/>
</dbReference>
<dbReference type="Proteomes" id="UP000283523">
    <property type="component" value="Unassembled WGS sequence"/>
</dbReference>
<dbReference type="NCBIfam" id="TIGR04001">
    <property type="entry name" value="thiol_BshB1"/>
    <property type="match status" value="1"/>
</dbReference>
<gene>
    <name evidence="1" type="primary">bshB1</name>
    <name evidence="1" type="ORF">DYU11_08455</name>
</gene>
<name>A0A418MEV3_9BACT</name>
<sequence>MKVDVLAIGAHPDDIEMTCSGTILSLVAQGKTVAGVDLTRGELGTRGTPEIRLQESAEGSRLMKLVARENMGFRDGFFRNDEEHQMALIAVIRHFQPAIVLTNTPDDRHPDHGRAAQLVNDSCFYAGLRQIKTVGKDGQAQDAWRPGYVYHYIQDRFLQPDFVVDITPYWEGKLAAIRAYKSQFFNPDSTEPESYISSKVFFDFLRARAEDHGHMIGVQYGEGFISKRMLGVTDLFALC</sequence>
<organism evidence="1 2">
    <name type="scientific">Fibrisoma montanum</name>
    <dbReference type="NCBI Taxonomy" id="2305895"/>
    <lineage>
        <taxon>Bacteria</taxon>
        <taxon>Pseudomonadati</taxon>
        <taxon>Bacteroidota</taxon>
        <taxon>Cytophagia</taxon>
        <taxon>Cytophagales</taxon>
        <taxon>Spirosomataceae</taxon>
        <taxon>Fibrisoma</taxon>
    </lineage>
</organism>
<dbReference type="GO" id="GO:0019213">
    <property type="term" value="F:deacetylase activity"/>
    <property type="evidence" value="ECO:0007669"/>
    <property type="project" value="InterPro"/>
</dbReference>
<evidence type="ECO:0000313" key="1">
    <source>
        <dbReference type="EMBL" id="RIV25328.1"/>
    </source>
</evidence>
<reference evidence="1 2" key="1">
    <citation type="submission" date="2018-08" db="EMBL/GenBank/DDBJ databases">
        <title>Fibrisoma montanum sp. nov., isolated from Danxia mountain soil.</title>
        <authorList>
            <person name="Huang Y."/>
        </authorList>
    </citation>
    <scope>NUCLEOTIDE SEQUENCE [LARGE SCALE GENOMIC DNA]</scope>
    <source>
        <strain evidence="1 2">HYT19</strain>
    </source>
</reference>